<dbReference type="STRING" id="4909.A0A1Z8JR74"/>
<evidence type="ECO:0000313" key="1">
    <source>
        <dbReference type="EMBL" id="AWU73584.1"/>
    </source>
</evidence>
<dbReference type="VEuPathDB" id="FungiDB:C5L36_0A01905"/>
<accession>A0A1Z8JR74</accession>
<keyword evidence="4" id="KW-1185">Reference proteome</keyword>
<organism evidence="2 3">
    <name type="scientific">Pichia kudriavzevii</name>
    <name type="common">Yeast</name>
    <name type="synonym">Issatchenkia orientalis</name>
    <dbReference type="NCBI Taxonomy" id="4909"/>
    <lineage>
        <taxon>Eukaryota</taxon>
        <taxon>Fungi</taxon>
        <taxon>Dikarya</taxon>
        <taxon>Ascomycota</taxon>
        <taxon>Saccharomycotina</taxon>
        <taxon>Pichiomycetes</taxon>
        <taxon>Pichiales</taxon>
        <taxon>Pichiaceae</taxon>
        <taxon>Pichia</taxon>
    </lineage>
</organism>
<sequence length="203" mass="22819">MEIPQLTLDIDADYKDCEVHIVPNKLKRRLLAEKRFRNRERVGSFRVSLDENSINDGNGELYDDIEQIYVRDRSACKYYSLYGESDLQDINIYRLRAGGTPQLVIEVPEFRNYLMYNLLASQILSNLIPSAVHLVIESESSSVGNVPLSAIMDQLSTGTFQGVNGERHLGGITASMFNASVSEITTAVSFYVLDTHSKGTLYL</sequence>
<evidence type="ECO:0000313" key="2">
    <source>
        <dbReference type="EMBL" id="OUT23076.1"/>
    </source>
</evidence>
<reference evidence="2 3" key="1">
    <citation type="submission" date="2017-05" db="EMBL/GenBank/DDBJ databases">
        <title>The Genome Sequence of Candida krusei Ckrusei653.</title>
        <authorList>
            <person name="Cuomo C."/>
            <person name="Forche A."/>
            <person name="Young S."/>
            <person name="Abouelleil A."/>
            <person name="Cao P."/>
            <person name="Chapman S."/>
            <person name="Cusick C."/>
            <person name="Shea T."/>
            <person name="Nusbaum C."/>
            <person name="Birren B."/>
        </authorList>
    </citation>
    <scope>NUCLEOTIDE SEQUENCE [LARGE SCALE GENOMIC DNA]</scope>
    <source>
        <strain evidence="2 3">Ckrusei653</strain>
    </source>
</reference>
<gene>
    <name evidence="1" type="ORF">C5L36_0A01905</name>
    <name evidence="2" type="ORF">CAS74_001383</name>
</gene>
<dbReference type="Proteomes" id="UP000249293">
    <property type="component" value="Chromosome 1"/>
</dbReference>
<dbReference type="GeneID" id="40381294"/>
<name>A0A1Z8JR74_PICKU</name>
<reference evidence="1 4" key="2">
    <citation type="submission" date="2018-06" db="EMBL/GenBank/DDBJ databases">
        <title>Population genomics shows no distinction between pathogenic Candida krusei and environmental Pichia kudriavzevii: One species, four names.</title>
        <authorList>
            <person name="Douglass A.P."/>
            <person name="Offei B."/>
            <person name="Braun-Galleani S."/>
            <person name="Coughlan A.Y."/>
            <person name="Martos A."/>
            <person name="Ortiz-Merino R.A."/>
            <person name="Byrne K.P."/>
            <person name="Wolfe K.H."/>
        </authorList>
    </citation>
    <scope>NUCLEOTIDE SEQUENCE [LARGE SCALE GENOMIC DNA]</scope>
    <source>
        <strain evidence="1 4">CBS573</strain>
    </source>
</reference>
<evidence type="ECO:0000313" key="4">
    <source>
        <dbReference type="Proteomes" id="UP000249293"/>
    </source>
</evidence>
<dbReference type="KEGG" id="pkz:C5L36_0A01905"/>
<proteinExistence type="predicted"/>
<evidence type="ECO:0000313" key="3">
    <source>
        <dbReference type="Proteomes" id="UP000195871"/>
    </source>
</evidence>
<dbReference type="RefSeq" id="XP_029319061.1">
    <property type="nucleotide sequence ID" value="XM_029463201.1"/>
</dbReference>
<dbReference type="EMBL" id="NHMM01000002">
    <property type="protein sequence ID" value="OUT23076.1"/>
    <property type="molecule type" value="Genomic_DNA"/>
</dbReference>
<dbReference type="AlphaFoldDB" id="A0A1Z8JR74"/>
<dbReference type="Proteomes" id="UP000195871">
    <property type="component" value="Unassembled WGS sequence"/>
</dbReference>
<dbReference type="EMBL" id="CP028773">
    <property type="protein sequence ID" value="AWU73584.1"/>
    <property type="molecule type" value="Genomic_DNA"/>
</dbReference>
<protein>
    <submittedName>
        <fullName evidence="2">Uncharacterized protein</fullName>
    </submittedName>
</protein>